<gene>
    <name evidence="1" type="ORF">GCM10009811_35450</name>
</gene>
<comment type="caution">
    <text evidence="1">The sequence shown here is derived from an EMBL/GenBank/DDBJ whole genome shotgun (WGS) entry which is preliminary data.</text>
</comment>
<keyword evidence="2" id="KW-1185">Reference proteome</keyword>
<dbReference type="EMBL" id="BAAAPO010000062">
    <property type="protein sequence ID" value="GAA1809107.1"/>
    <property type="molecule type" value="Genomic_DNA"/>
</dbReference>
<protein>
    <submittedName>
        <fullName evidence="1">Uncharacterized protein</fullName>
    </submittedName>
</protein>
<evidence type="ECO:0000313" key="2">
    <source>
        <dbReference type="Proteomes" id="UP001499938"/>
    </source>
</evidence>
<accession>A0ABP4YCU4</accession>
<sequence length="106" mass="11358">MSVIVARDEDVPNDSPVGAPEGAEWVAAAALAVTRDAASVAAARILRIMWRLLRKGTVVLGGTHDAGCCEVGPHPENPRARARRTSLTLAFSLTWRAPLRLLNSFD</sequence>
<name>A0ABP4YCU4_9MICO</name>
<evidence type="ECO:0000313" key="1">
    <source>
        <dbReference type="EMBL" id="GAA1809107.1"/>
    </source>
</evidence>
<proteinExistence type="predicted"/>
<organism evidence="1 2">
    <name type="scientific">Nostocoides veronense</name>
    <dbReference type="NCBI Taxonomy" id="330836"/>
    <lineage>
        <taxon>Bacteria</taxon>
        <taxon>Bacillati</taxon>
        <taxon>Actinomycetota</taxon>
        <taxon>Actinomycetes</taxon>
        <taxon>Micrococcales</taxon>
        <taxon>Intrasporangiaceae</taxon>
        <taxon>Nostocoides</taxon>
    </lineage>
</organism>
<dbReference type="Proteomes" id="UP001499938">
    <property type="component" value="Unassembled WGS sequence"/>
</dbReference>
<reference evidence="2" key="1">
    <citation type="journal article" date="2019" name="Int. J. Syst. Evol. Microbiol.">
        <title>The Global Catalogue of Microorganisms (GCM) 10K type strain sequencing project: providing services to taxonomists for standard genome sequencing and annotation.</title>
        <authorList>
            <consortium name="The Broad Institute Genomics Platform"/>
            <consortium name="The Broad Institute Genome Sequencing Center for Infectious Disease"/>
            <person name="Wu L."/>
            <person name="Ma J."/>
        </authorList>
    </citation>
    <scope>NUCLEOTIDE SEQUENCE [LARGE SCALE GENOMIC DNA]</scope>
    <source>
        <strain evidence="2">JCM 15592</strain>
    </source>
</reference>